<keyword evidence="4 7" id="KW-1133">Transmembrane helix</keyword>
<dbReference type="Pfam" id="PF01490">
    <property type="entry name" value="Aa_trans"/>
    <property type="match status" value="1"/>
</dbReference>
<evidence type="ECO:0000256" key="7">
    <source>
        <dbReference type="SAM" id="Phobius"/>
    </source>
</evidence>
<accession>A0A1T3CI60</accession>
<evidence type="ECO:0000313" key="9">
    <source>
        <dbReference type="EMBL" id="OPB40786.1"/>
    </source>
</evidence>
<name>A0A1T3CI60_9HYPO</name>
<dbReference type="AlphaFoldDB" id="A0A1T3CI60"/>
<feature type="transmembrane region" description="Helical" evidence="7">
    <location>
        <begin position="366"/>
        <end position="387"/>
    </location>
</feature>
<gene>
    <name evidence="9" type="ORF">A0O28_0008670</name>
</gene>
<proteinExistence type="predicted"/>
<feature type="transmembrane region" description="Helical" evidence="7">
    <location>
        <begin position="545"/>
        <end position="570"/>
    </location>
</feature>
<feature type="region of interest" description="Disordered" evidence="6">
    <location>
        <begin position="59"/>
        <end position="87"/>
    </location>
</feature>
<sequence length="593" mass="65871">MMIHQDNIAVLDDGPSVAEKRKDSENLQAGNILYMKDSEIPIEEFIYFAKLSRARELSSPSQPGHITASTNATSSGGDAVDQSVKESGGGMAPLNCGEVEHLSRVESKKKPTPEAFAPLDISEGEWTQASRAARTATWVSIFYLITTDVLGPFSTGYAFSQMGLAPGVVLYTVFGALAGYSGFLLWRLFLQLDSDEHPLRGYSDLALRIYGPWFQHVCNILQSFQFFLTVMVIMITNGQSISQLSENKLCFIISVLISALAGCVIGQIRTLKNLGWVGSVSVFLNLFVIFATMGVMAHSPPNYILYATTHPEFNIEAPDPISVSITAPPELTLVDNVNGLMNAVFSFGGATMFVELMAEMRRPMDFWKGLLCADLLIFLCYMVYGIYCYVMQGQYAYINSYQGISPYNWQTVCNAIELLTNVIAAVLYANIGMKVLYNSVGRHFFRIPDLNSASGKWIWAFFVPIYWMLAWVIALSVPQITSWTVLVGAGALLQFTYTFPVFLALGFRAQRDSALPEEIYDPLHRRVERVDHGLKRWVRGLRKELWWNIFDGVIYVGSLVTCVLGLYAGFKTLVEGYIDSPSLVGWQCSSPTG</sequence>
<organism evidence="9 10">
    <name type="scientific">Trichoderma guizhouense</name>
    <dbReference type="NCBI Taxonomy" id="1491466"/>
    <lineage>
        <taxon>Eukaryota</taxon>
        <taxon>Fungi</taxon>
        <taxon>Dikarya</taxon>
        <taxon>Ascomycota</taxon>
        <taxon>Pezizomycotina</taxon>
        <taxon>Sordariomycetes</taxon>
        <taxon>Hypocreomycetidae</taxon>
        <taxon>Hypocreales</taxon>
        <taxon>Hypocreaceae</taxon>
        <taxon>Trichoderma</taxon>
    </lineage>
</organism>
<evidence type="ECO:0000256" key="2">
    <source>
        <dbReference type="ARBA" id="ARBA00022448"/>
    </source>
</evidence>
<dbReference type="InterPro" id="IPR013057">
    <property type="entry name" value="AA_transpt_TM"/>
</dbReference>
<keyword evidence="10" id="KW-1185">Reference proteome</keyword>
<evidence type="ECO:0000313" key="10">
    <source>
        <dbReference type="Proteomes" id="UP000191004"/>
    </source>
</evidence>
<dbReference type="Proteomes" id="UP000191004">
    <property type="component" value="Unassembled WGS sequence"/>
</dbReference>
<dbReference type="EMBL" id="LVVK01000017">
    <property type="protein sequence ID" value="OPB40786.1"/>
    <property type="molecule type" value="Genomic_DNA"/>
</dbReference>
<protein>
    <submittedName>
        <fullName evidence="9">Oligopeptide transporter</fullName>
    </submittedName>
</protein>
<feature type="transmembrane region" description="Helical" evidence="7">
    <location>
        <begin position="249"/>
        <end position="268"/>
    </location>
</feature>
<comment type="caution">
    <text evidence="9">The sequence shown here is derived from an EMBL/GenBank/DDBJ whole genome shotgun (WGS) entry which is preliminary data.</text>
</comment>
<feature type="compositionally biased region" description="Polar residues" evidence="6">
    <location>
        <begin position="59"/>
        <end position="76"/>
    </location>
</feature>
<evidence type="ECO:0000256" key="5">
    <source>
        <dbReference type="ARBA" id="ARBA00023136"/>
    </source>
</evidence>
<keyword evidence="2" id="KW-0813">Transport</keyword>
<keyword evidence="3 7" id="KW-0812">Transmembrane</keyword>
<feature type="transmembrane region" description="Helical" evidence="7">
    <location>
        <begin position="418"/>
        <end position="437"/>
    </location>
</feature>
<reference evidence="9 10" key="1">
    <citation type="submission" date="2016-04" db="EMBL/GenBank/DDBJ databases">
        <title>Multiple horizontal gene transfer events from other fungi enriched the ability of the initially mycotrophic fungus Trichoderma (Ascomycota) to feed on dead plant biomass.</title>
        <authorList>
            <person name="Atanasova L."/>
            <person name="Chenthamara K."/>
            <person name="Zhang J."/>
            <person name="Grujic M."/>
            <person name="Henrissat B."/>
            <person name="Kuo A."/>
            <person name="Aertz A."/>
            <person name="Salamov A."/>
            <person name="Lipzen A."/>
            <person name="Labutti K."/>
            <person name="Barry K."/>
            <person name="Miao Y."/>
            <person name="Rahimi M.J."/>
            <person name="Shen Q."/>
            <person name="Grigoriev I.V."/>
            <person name="Kubicek C.P."/>
            <person name="Druzhinina I.S."/>
        </authorList>
    </citation>
    <scope>NUCLEOTIDE SEQUENCE [LARGE SCALE GENOMIC DNA]</scope>
    <source>
        <strain evidence="9 10">NJAU 4742</strain>
    </source>
</reference>
<dbReference type="OrthoDB" id="40134at2759"/>
<comment type="subcellular location">
    <subcellularLocation>
        <location evidence="1">Membrane</location>
    </subcellularLocation>
</comment>
<evidence type="ECO:0000256" key="6">
    <source>
        <dbReference type="SAM" id="MobiDB-lite"/>
    </source>
</evidence>
<dbReference type="PANTHER" id="PTHR48017">
    <property type="entry name" value="OS05G0424000 PROTEIN-RELATED"/>
    <property type="match status" value="1"/>
</dbReference>
<evidence type="ECO:0000256" key="1">
    <source>
        <dbReference type="ARBA" id="ARBA00004370"/>
    </source>
</evidence>
<feature type="transmembrane region" description="Helical" evidence="7">
    <location>
        <begin position="213"/>
        <end position="237"/>
    </location>
</feature>
<evidence type="ECO:0000259" key="8">
    <source>
        <dbReference type="Pfam" id="PF01490"/>
    </source>
</evidence>
<feature type="transmembrane region" description="Helical" evidence="7">
    <location>
        <begin position="483"/>
        <end position="505"/>
    </location>
</feature>
<dbReference type="GO" id="GO:0016020">
    <property type="term" value="C:membrane"/>
    <property type="evidence" value="ECO:0007669"/>
    <property type="project" value="UniProtKB-SubCell"/>
</dbReference>
<evidence type="ECO:0000256" key="3">
    <source>
        <dbReference type="ARBA" id="ARBA00022692"/>
    </source>
</evidence>
<feature type="transmembrane region" description="Helical" evidence="7">
    <location>
        <begin position="168"/>
        <end position="189"/>
    </location>
</feature>
<keyword evidence="5 7" id="KW-0472">Membrane</keyword>
<evidence type="ECO:0000256" key="4">
    <source>
        <dbReference type="ARBA" id="ARBA00022989"/>
    </source>
</evidence>
<feature type="transmembrane region" description="Helical" evidence="7">
    <location>
        <begin position="457"/>
        <end position="477"/>
    </location>
</feature>
<feature type="domain" description="Amino acid transporter transmembrane" evidence="8">
    <location>
        <begin position="135"/>
        <end position="505"/>
    </location>
</feature>
<feature type="transmembrane region" description="Helical" evidence="7">
    <location>
        <begin position="274"/>
        <end position="296"/>
    </location>
</feature>